<dbReference type="Gene3D" id="3.30.2320.30">
    <property type="entry name" value="ATP synthase, E subunit, C-terminal"/>
    <property type="match status" value="1"/>
</dbReference>
<evidence type="ECO:0000256" key="1">
    <source>
        <dbReference type="ARBA" id="ARBA00005901"/>
    </source>
</evidence>
<sequence>MKGLERITQRIQTDAQGQIEALTAAGRRQAQEITEKYEDQARQLRQADQEKAARDAQQDQRRAQSGADRTRREQLLACKQQLIDDTFRQARQQLTQLPREKYVHLLVQLAVKNGAGTEEIILSPEDAPLGQQVLEGANAQGRHFRLSAEQRPTGGGLILKQGSVECSCTFPEILRQLRQEMSGEVAAILFD</sequence>
<keyword evidence="3" id="KW-0406">Ion transport</keyword>
<evidence type="ECO:0000256" key="2">
    <source>
        <dbReference type="ARBA" id="ARBA00022448"/>
    </source>
</evidence>
<dbReference type="KEGG" id="vcop:MM50RIKEN_12430"/>
<reference evidence="5" key="1">
    <citation type="submission" date="2020-09" db="EMBL/GenBank/DDBJ databases">
        <title>New species isolated from human feces.</title>
        <authorList>
            <person name="Kitahara M."/>
            <person name="Shigeno Y."/>
            <person name="Shime M."/>
            <person name="Matsumoto Y."/>
            <person name="Nakamura S."/>
            <person name="Motooka D."/>
            <person name="Fukuoka S."/>
            <person name="Nishikawa H."/>
            <person name="Benno Y."/>
        </authorList>
    </citation>
    <scope>NUCLEOTIDE SEQUENCE</scope>
    <source>
        <strain evidence="5">MM50</strain>
    </source>
</reference>
<organism evidence="5 6">
    <name type="scientific">Vescimonas coprocola</name>
    <dbReference type="NCBI Taxonomy" id="2714355"/>
    <lineage>
        <taxon>Bacteria</taxon>
        <taxon>Bacillati</taxon>
        <taxon>Bacillota</taxon>
        <taxon>Clostridia</taxon>
        <taxon>Eubacteriales</taxon>
        <taxon>Oscillospiraceae</taxon>
        <taxon>Vescimonas</taxon>
    </lineage>
</organism>
<feature type="compositionally biased region" description="Basic and acidic residues" evidence="4">
    <location>
        <begin position="29"/>
        <end position="71"/>
    </location>
</feature>
<dbReference type="Proteomes" id="UP000681035">
    <property type="component" value="Chromosome"/>
</dbReference>
<dbReference type="AlphaFoldDB" id="A0A810Q0L0"/>
<dbReference type="Pfam" id="PF01991">
    <property type="entry name" value="vATP-synt_E"/>
    <property type="match status" value="1"/>
</dbReference>
<evidence type="ECO:0000256" key="4">
    <source>
        <dbReference type="SAM" id="MobiDB-lite"/>
    </source>
</evidence>
<comment type="similarity">
    <text evidence="1">Belongs to the V-ATPase E subunit family.</text>
</comment>
<name>A0A810Q0L0_9FIRM</name>
<dbReference type="Gene3D" id="1.20.5.620">
    <property type="entry name" value="F1F0 ATP synthase subunit B, membrane domain"/>
    <property type="match status" value="1"/>
</dbReference>
<dbReference type="GO" id="GO:0033178">
    <property type="term" value="C:proton-transporting two-sector ATPase complex, catalytic domain"/>
    <property type="evidence" value="ECO:0007669"/>
    <property type="project" value="InterPro"/>
</dbReference>
<accession>A0A810Q0L0</accession>
<evidence type="ECO:0000313" key="5">
    <source>
        <dbReference type="EMBL" id="BCK81480.1"/>
    </source>
</evidence>
<keyword evidence="2" id="KW-0813">Transport</keyword>
<keyword evidence="6" id="KW-1185">Reference proteome</keyword>
<proteinExistence type="inferred from homology"/>
<dbReference type="InterPro" id="IPR038495">
    <property type="entry name" value="ATPase_E_C"/>
</dbReference>
<protein>
    <submittedName>
        <fullName evidence="5">V-type ATP synthase subunit E</fullName>
    </submittedName>
</protein>
<dbReference type="SUPFAM" id="SSF160527">
    <property type="entry name" value="V-type ATPase subunit E-like"/>
    <property type="match status" value="1"/>
</dbReference>
<dbReference type="InterPro" id="IPR002842">
    <property type="entry name" value="ATPase_V1_Esu"/>
</dbReference>
<dbReference type="RefSeq" id="WP_213540282.1">
    <property type="nucleotide sequence ID" value="NZ_AP023418.1"/>
</dbReference>
<dbReference type="EMBL" id="AP023418">
    <property type="protein sequence ID" value="BCK81480.1"/>
    <property type="molecule type" value="Genomic_DNA"/>
</dbReference>
<gene>
    <name evidence="5" type="primary">atpE</name>
    <name evidence="5" type="ORF">MM50RIKEN_12430</name>
</gene>
<feature type="region of interest" description="Disordered" evidence="4">
    <location>
        <begin position="27"/>
        <end position="71"/>
    </location>
</feature>
<evidence type="ECO:0000256" key="3">
    <source>
        <dbReference type="ARBA" id="ARBA00023065"/>
    </source>
</evidence>
<evidence type="ECO:0000313" key="6">
    <source>
        <dbReference type="Proteomes" id="UP000681035"/>
    </source>
</evidence>
<dbReference type="GO" id="GO:0046961">
    <property type="term" value="F:proton-transporting ATPase activity, rotational mechanism"/>
    <property type="evidence" value="ECO:0007669"/>
    <property type="project" value="InterPro"/>
</dbReference>